<dbReference type="SUPFAM" id="SSF52833">
    <property type="entry name" value="Thioredoxin-like"/>
    <property type="match status" value="1"/>
</dbReference>
<feature type="transmembrane region" description="Helical" evidence="1">
    <location>
        <begin position="5"/>
        <end position="24"/>
    </location>
</feature>
<reference evidence="4" key="1">
    <citation type="submission" date="2016-10" db="EMBL/GenBank/DDBJ databases">
        <authorList>
            <person name="Varghese N."/>
            <person name="Submissions S."/>
        </authorList>
    </citation>
    <scope>NUCLEOTIDE SEQUENCE [LARGE SCALE GENOMIC DNA]</scope>
    <source>
        <strain evidence="4">CGMCC 1.10369</strain>
    </source>
</reference>
<gene>
    <name evidence="3" type="ORF">SAMN04488053_102201</name>
</gene>
<dbReference type="AlphaFoldDB" id="A0A1H0CRV1"/>
<name>A0A1H0CRV1_9BACI</name>
<evidence type="ECO:0000313" key="3">
    <source>
        <dbReference type="EMBL" id="SDN60441.1"/>
    </source>
</evidence>
<protein>
    <submittedName>
        <fullName evidence="3">Thioredoxin</fullName>
    </submittedName>
</protein>
<dbReference type="OrthoDB" id="32134at2"/>
<evidence type="ECO:0000256" key="1">
    <source>
        <dbReference type="SAM" id="Phobius"/>
    </source>
</evidence>
<keyword evidence="1" id="KW-0812">Transmembrane</keyword>
<keyword evidence="1" id="KW-1133">Transmembrane helix</keyword>
<keyword evidence="1" id="KW-0472">Membrane</keyword>
<evidence type="ECO:0000259" key="2">
    <source>
        <dbReference type="Pfam" id="PF00085"/>
    </source>
</evidence>
<dbReference type="STRING" id="745820.SAMN04488053_102201"/>
<dbReference type="RefSeq" id="WP_090841457.1">
    <property type="nucleotide sequence ID" value="NZ_FNIL01000002.1"/>
</dbReference>
<keyword evidence="4" id="KW-1185">Reference proteome</keyword>
<evidence type="ECO:0000313" key="4">
    <source>
        <dbReference type="Proteomes" id="UP000198778"/>
    </source>
</evidence>
<dbReference type="InterPro" id="IPR013766">
    <property type="entry name" value="Thioredoxin_domain"/>
</dbReference>
<accession>A0A1H0CRV1</accession>
<dbReference type="InterPro" id="IPR036249">
    <property type="entry name" value="Thioredoxin-like_sf"/>
</dbReference>
<dbReference type="Proteomes" id="UP000198778">
    <property type="component" value="Unassembled WGS sequence"/>
</dbReference>
<dbReference type="EMBL" id="FNIL01000002">
    <property type="protein sequence ID" value="SDN60441.1"/>
    <property type="molecule type" value="Genomic_DNA"/>
</dbReference>
<dbReference type="Pfam" id="PF00085">
    <property type="entry name" value="Thioredoxin"/>
    <property type="match status" value="1"/>
</dbReference>
<sequence>MKKILIIGGAIIVIFAALIFVTNYQNQQQAEGNPFGLDTLEQETIDQLDDPNYENIILPDELERRLAAGEDATVYFYSGQCQYCNETTPVIVPMAEEMGVDLELYNILEFEQGWNTFAIEGTPTVIHFEDGEEEARVEGGQEPAVYEQFFEQVND</sequence>
<dbReference type="CDD" id="cd02947">
    <property type="entry name" value="TRX_family"/>
    <property type="match status" value="1"/>
</dbReference>
<dbReference type="Gene3D" id="3.40.30.10">
    <property type="entry name" value="Glutaredoxin"/>
    <property type="match status" value="1"/>
</dbReference>
<feature type="domain" description="Thioredoxin" evidence="2">
    <location>
        <begin position="62"/>
        <end position="145"/>
    </location>
</feature>
<organism evidence="3 4">
    <name type="scientific">Alkalicoccus daliensis</name>
    <dbReference type="NCBI Taxonomy" id="745820"/>
    <lineage>
        <taxon>Bacteria</taxon>
        <taxon>Bacillati</taxon>
        <taxon>Bacillota</taxon>
        <taxon>Bacilli</taxon>
        <taxon>Bacillales</taxon>
        <taxon>Bacillaceae</taxon>
        <taxon>Alkalicoccus</taxon>
    </lineage>
</organism>
<proteinExistence type="predicted"/>